<dbReference type="Proteomes" id="UP000241362">
    <property type="component" value="Unassembled WGS sequence"/>
</dbReference>
<dbReference type="RefSeq" id="WP_107674052.1">
    <property type="nucleotide sequence ID" value="NZ_PZKE01000013.1"/>
</dbReference>
<feature type="transmembrane region" description="Helical" evidence="1">
    <location>
        <begin position="21"/>
        <end position="41"/>
    </location>
</feature>
<keyword evidence="3" id="KW-1185">Reference proteome</keyword>
<name>A0A2T4J6M8_FUSBL</name>
<keyword evidence="1" id="KW-1133">Transmembrane helix</keyword>
<sequence length="185" mass="20438">MTRPLLSRMARRLRRLWRREDGTATIEFVMFVPVVVGIFMASVEAGYYTLRYVSMDRGLDLVMRDFRLGNIAEINHDKLRDLICDATPILGDCKSKLKVWIAPVNTSTWVIPGDNAYCGDGNGKLVSLESGKVSAGSANQIMVVRICTTAKPIFPTTGLGLGLRADSLTGDYQIMTSTLVVTEPY</sequence>
<evidence type="ECO:0000313" key="3">
    <source>
        <dbReference type="Proteomes" id="UP000241362"/>
    </source>
</evidence>
<protein>
    <submittedName>
        <fullName evidence="2">Pilus assembly protein TadE</fullName>
    </submittedName>
</protein>
<keyword evidence="1" id="KW-0472">Membrane</keyword>
<accession>A0A2T4J6M8</accession>
<reference evidence="2 3" key="1">
    <citation type="submission" date="2018-03" db="EMBL/GenBank/DDBJ databases">
        <title>Rhodobacter blasticus.</title>
        <authorList>
            <person name="Meyer T.E."/>
            <person name="Miller S."/>
            <person name="Lodha T."/>
            <person name="Gandham S."/>
            <person name="Chintalapati S."/>
            <person name="Chintalapati V.R."/>
        </authorList>
    </citation>
    <scope>NUCLEOTIDE SEQUENCE [LARGE SCALE GENOMIC DNA]</scope>
    <source>
        <strain evidence="2 3">DSM 2131</strain>
    </source>
</reference>
<organism evidence="2 3">
    <name type="scientific">Fuscovulum blasticum DSM 2131</name>
    <dbReference type="NCBI Taxonomy" id="1188250"/>
    <lineage>
        <taxon>Bacteria</taxon>
        <taxon>Pseudomonadati</taxon>
        <taxon>Pseudomonadota</taxon>
        <taxon>Alphaproteobacteria</taxon>
        <taxon>Rhodobacterales</taxon>
        <taxon>Paracoccaceae</taxon>
        <taxon>Pseudogemmobacter</taxon>
    </lineage>
</organism>
<evidence type="ECO:0000256" key="1">
    <source>
        <dbReference type="SAM" id="Phobius"/>
    </source>
</evidence>
<gene>
    <name evidence="2" type="ORF">C5F44_13435</name>
</gene>
<dbReference type="AlphaFoldDB" id="A0A2T4J6M8"/>
<proteinExistence type="predicted"/>
<evidence type="ECO:0000313" key="2">
    <source>
        <dbReference type="EMBL" id="PTE13551.1"/>
    </source>
</evidence>
<dbReference type="EMBL" id="PZKE01000013">
    <property type="protein sequence ID" value="PTE13551.1"/>
    <property type="molecule type" value="Genomic_DNA"/>
</dbReference>
<comment type="caution">
    <text evidence="2">The sequence shown here is derived from an EMBL/GenBank/DDBJ whole genome shotgun (WGS) entry which is preliminary data.</text>
</comment>
<keyword evidence="1" id="KW-0812">Transmembrane</keyword>